<sequence length="802" mass="89627">MMDGQFAMPAPRVMRRARIREGQNFPLGATWDGTGVNFALFSANATKVELCLFDEAGERELERIELPEYSDEVWHGYLPDAGPGTIYGYRVHGPYEPLAGHRFNPNKLLLDPYARTVVGDLTWGPEVFGYKLETGDDLTFDTRDSARLMPKCRVIDPAFTWGRDRPPAVPWDRTVIYEAHVKGFTQRHPDLPDAMRGTYSGMASPEAIAYLRGLGITSVELLPVHTFVNDDFLLQKGLTNYWGYNSISFFSPARRYARNPGNATAEFKEMVARLHEAGLEVILDVVYNHTAEGNERGPTLSFKGIDNSSYYRLLPDQPRYFINDTGTGNTLNISHPRVLQMVTDSLRYWATEMRVDGFRFDLATILGREPYGFDEGGGFLDSCRQDPVLSRAKLLAEPWDCGPGGYQVGGFPPGWAEWNDRFRDTVRAFWRGDAGQAAELATRLTGSGDKFNRRGRKPWASVNFVTAHDGFTLNDLVSYDNKHNEANGEGNRDGHSHNLSWNHGAEGRTADPAITALRERQKRNMMAMLLLSQGTPMILGGDEIGRTQHGNNNTYCQDNEINWLDWPGIDEDGEALAAFTRKMIALRQSFPVLRRNRFFTGEWNEAIGVRDVSWLTPAGQPMEPVHWQDPGTRCFGMLLDGRAQTSGIRRPAADATLLIVANAHHDAVPFSLPKATGGRHWLLLVDTNRPDLDEPENFALGHAYLVTGRSLLLFVLVPEQESNAILAAAHSALLAGMEPPPMPGDDLEDHPLVRPAAAEWQAGDRATSFQPEGPAAMRPRSRTAASIKRAWQRLTRRRPPQN</sequence>
<gene>
    <name evidence="6" type="primary">glgX</name>
    <name evidence="6" type="ORF">IAI61_13570</name>
</gene>
<dbReference type="EMBL" id="JACTNG010000007">
    <property type="protein sequence ID" value="MBO1080063.1"/>
    <property type="molecule type" value="Genomic_DNA"/>
</dbReference>
<dbReference type="PANTHER" id="PTHR43002">
    <property type="entry name" value="GLYCOGEN DEBRANCHING ENZYME"/>
    <property type="match status" value="1"/>
</dbReference>
<feature type="region of interest" description="Disordered" evidence="4">
    <location>
        <begin position="483"/>
        <end position="507"/>
    </location>
</feature>
<dbReference type="Gene3D" id="2.60.40.10">
    <property type="entry name" value="Immunoglobulins"/>
    <property type="match status" value="1"/>
</dbReference>
<keyword evidence="3" id="KW-0326">Glycosidase</keyword>
<keyword evidence="7" id="KW-1185">Reference proteome</keyword>
<evidence type="ECO:0000256" key="2">
    <source>
        <dbReference type="ARBA" id="ARBA00022801"/>
    </source>
</evidence>
<dbReference type="InterPro" id="IPR004193">
    <property type="entry name" value="Glyco_hydro_13_N"/>
</dbReference>
<keyword evidence="2" id="KW-0378">Hydrolase</keyword>
<dbReference type="CDD" id="cd02856">
    <property type="entry name" value="E_set_GDE_Isoamylase_N"/>
    <property type="match status" value="1"/>
</dbReference>
<evidence type="ECO:0000313" key="7">
    <source>
        <dbReference type="Proteomes" id="UP001518989"/>
    </source>
</evidence>
<dbReference type="CDD" id="cd11326">
    <property type="entry name" value="AmyAc_Glg_debranch"/>
    <property type="match status" value="1"/>
</dbReference>
<feature type="region of interest" description="Disordered" evidence="4">
    <location>
        <begin position="760"/>
        <end position="802"/>
    </location>
</feature>
<reference evidence="6 7" key="1">
    <citation type="submission" date="2020-09" db="EMBL/GenBank/DDBJ databases">
        <title>Roseomonas.</title>
        <authorList>
            <person name="Zhu W."/>
        </authorList>
    </citation>
    <scope>NUCLEOTIDE SEQUENCE [LARGE SCALE GENOMIC DNA]</scope>
    <source>
        <strain evidence="6 7">573</strain>
    </source>
</reference>
<dbReference type="InterPro" id="IPR014756">
    <property type="entry name" value="Ig_E-set"/>
</dbReference>
<dbReference type="NCBIfam" id="TIGR02100">
    <property type="entry name" value="glgX_debranch"/>
    <property type="match status" value="1"/>
</dbReference>
<dbReference type="InterPro" id="IPR044505">
    <property type="entry name" value="GlgX_Isoamylase_N_E_set"/>
</dbReference>
<evidence type="ECO:0000256" key="3">
    <source>
        <dbReference type="ARBA" id="ARBA00023295"/>
    </source>
</evidence>
<dbReference type="InterPro" id="IPR011837">
    <property type="entry name" value="Glycogen_debranch_GlgX"/>
</dbReference>
<dbReference type="InterPro" id="IPR013780">
    <property type="entry name" value="Glyco_hydro_b"/>
</dbReference>
<dbReference type="SMART" id="SM00642">
    <property type="entry name" value="Aamy"/>
    <property type="match status" value="1"/>
</dbReference>
<dbReference type="InterPro" id="IPR017853">
    <property type="entry name" value="GH"/>
</dbReference>
<accession>A0ABS3KRF4</accession>
<dbReference type="Gene3D" id="2.60.40.1180">
    <property type="entry name" value="Golgi alpha-mannosidase II"/>
    <property type="match status" value="1"/>
</dbReference>
<feature type="domain" description="Glycosyl hydrolase family 13 catalytic" evidence="5">
    <location>
        <begin position="178"/>
        <end position="587"/>
    </location>
</feature>
<comment type="similarity">
    <text evidence="1">Belongs to the glycosyl hydrolase 13 family.</text>
</comment>
<organism evidence="6 7">
    <name type="scientific">Roseomonas haemaphysalidis</name>
    <dbReference type="NCBI Taxonomy" id="2768162"/>
    <lineage>
        <taxon>Bacteria</taxon>
        <taxon>Pseudomonadati</taxon>
        <taxon>Pseudomonadota</taxon>
        <taxon>Alphaproteobacteria</taxon>
        <taxon>Acetobacterales</taxon>
        <taxon>Roseomonadaceae</taxon>
        <taxon>Roseomonas</taxon>
    </lineage>
</organism>
<dbReference type="InterPro" id="IPR013783">
    <property type="entry name" value="Ig-like_fold"/>
</dbReference>
<evidence type="ECO:0000313" key="6">
    <source>
        <dbReference type="EMBL" id="MBO1080063.1"/>
    </source>
</evidence>
<dbReference type="SUPFAM" id="SSF51011">
    <property type="entry name" value="Glycosyl hydrolase domain"/>
    <property type="match status" value="1"/>
</dbReference>
<dbReference type="RefSeq" id="WP_408887617.1">
    <property type="nucleotide sequence ID" value="NZ_CP061177.1"/>
</dbReference>
<proteinExistence type="inferred from homology"/>
<feature type="compositionally biased region" description="Basic and acidic residues" evidence="4">
    <location>
        <begin position="483"/>
        <end position="496"/>
    </location>
</feature>
<comment type="caution">
    <text evidence="6">The sequence shown here is derived from an EMBL/GenBank/DDBJ whole genome shotgun (WGS) entry which is preliminary data.</text>
</comment>
<name>A0ABS3KRF4_9PROT</name>
<feature type="compositionally biased region" description="Basic residues" evidence="4">
    <location>
        <begin position="790"/>
        <end position="802"/>
    </location>
</feature>
<dbReference type="InterPro" id="IPR006047">
    <property type="entry name" value="GH13_cat_dom"/>
</dbReference>
<dbReference type="Pfam" id="PF02922">
    <property type="entry name" value="CBM_48"/>
    <property type="match status" value="1"/>
</dbReference>
<dbReference type="Pfam" id="PF00128">
    <property type="entry name" value="Alpha-amylase"/>
    <property type="match status" value="1"/>
</dbReference>
<dbReference type="Gene3D" id="3.20.20.80">
    <property type="entry name" value="Glycosidases"/>
    <property type="match status" value="1"/>
</dbReference>
<dbReference type="SUPFAM" id="SSF51445">
    <property type="entry name" value="(Trans)glycosidases"/>
    <property type="match status" value="1"/>
</dbReference>
<evidence type="ECO:0000259" key="5">
    <source>
        <dbReference type="SMART" id="SM00642"/>
    </source>
</evidence>
<evidence type="ECO:0000256" key="1">
    <source>
        <dbReference type="ARBA" id="ARBA00008061"/>
    </source>
</evidence>
<evidence type="ECO:0000256" key="4">
    <source>
        <dbReference type="SAM" id="MobiDB-lite"/>
    </source>
</evidence>
<protein>
    <submittedName>
        <fullName evidence="6">Glycogen debranching protein GlgX</fullName>
    </submittedName>
</protein>
<dbReference type="Proteomes" id="UP001518989">
    <property type="component" value="Unassembled WGS sequence"/>
</dbReference>
<dbReference type="SUPFAM" id="SSF81296">
    <property type="entry name" value="E set domains"/>
    <property type="match status" value="1"/>
</dbReference>